<dbReference type="NCBIfam" id="NF010239">
    <property type="entry name" value="PRK13686.1"/>
    <property type="match status" value="1"/>
</dbReference>
<evidence type="ECO:0000256" key="2">
    <source>
        <dbReference type="ARBA" id="ARBA00022531"/>
    </source>
</evidence>
<keyword evidence="8" id="KW-0150">Chloroplast</keyword>
<gene>
    <name evidence="7 8" type="primary">ycf12</name>
    <name evidence="7" type="synonym">psb30</name>
</gene>
<geneLocation type="chloroplast" evidence="8"/>
<feature type="transmembrane region" description="Helical" evidence="7">
    <location>
        <begin position="6"/>
        <end position="28"/>
    </location>
</feature>
<sequence>MNLELVLQLLTLTMIVAAGPAVIFLVSLRQGNL</sequence>
<protein>
    <recommendedName>
        <fullName evidence="7">Photosystem II reaction center protein Psb30</fullName>
    </recommendedName>
    <alternativeName>
        <fullName evidence="7">Photosystem II reaction center protein Ycf12</fullName>
    </alternativeName>
</protein>
<dbReference type="GO" id="GO:0015979">
    <property type="term" value="P:photosynthesis"/>
    <property type="evidence" value="ECO:0007669"/>
    <property type="project" value="UniProtKB-KW"/>
</dbReference>
<comment type="subcellular location">
    <subcellularLocation>
        <location evidence="1">Membrane</location>
        <topology evidence="1">Single-pass membrane protein</topology>
    </subcellularLocation>
    <subcellularLocation>
        <location evidence="7">Plastid</location>
        <location evidence="7">Chloroplast thylakoid membrane</location>
        <topology evidence="7">Single-pass membrane protein</topology>
    </subcellularLocation>
</comment>
<name>A0A088CIN4_9CHLO</name>
<comment type="function">
    <text evidence="7">A core subunit of photosystem II (PSII), probably helps stabilize the reaction center.</text>
</comment>
<dbReference type="InterPro" id="IPR010284">
    <property type="entry name" value="PSII_Ycf12_core-subunit"/>
</dbReference>
<keyword evidence="4 7" id="KW-1133">Transmembrane helix</keyword>
<dbReference type="GO" id="GO:0009535">
    <property type="term" value="C:chloroplast thylakoid membrane"/>
    <property type="evidence" value="ECO:0007669"/>
    <property type="project" value="UniProtKB-SubCell"/>
</dbReference>
<dbReference type="HAMAP" id="MF_01329">
    <property type="entry name" value="PSII_Psb30_Ycf12"/>
    <property type="match status" value="1"/>
</dbReference>
<accession>A0A088CIN4</accession>
<keyword evidence="2 7" id="KW-0602">Photosynthesis</keyword>
<evidence type="ECO:0000256" key="7">
    <source>
        <dbReference type="HAMAP-Rule" id="MF_01329"/>
    </source>
</evidence>
<dbReference type="Pfam" id="PF05969">
    <property type="entry name" value="PSII_Ycf12"/>
    <property type="match status" value="1"/>
</dbReference>
<evidence type="ECO:0000256" key="3">
    <source>
        <dbReference type="ARBA" id="ARBA00022692"/>
    </source>
</evidence>
<evidence type="ECO:0000256" key="6">
    <source>
        <dbReference type="ARBA" id="ARBA00023276"/>
    </source>
</evidence>
<reference evidence="8" key="1">
    <citation type="journal article" date="2014" name="BMC Genomics">
        <title>Six newly sequenced chloroplast genomes from prasinophyte green algae provide insights into the relationships among prasinophyte lineages and the diversity of streamlined genome architecture in picoplanktonic species.</title>
        <authorList>
            <person name="Lemieux C."/>
            <person name="Otis C."/>
            <person name="Turmel M."/>
        </authorList>
    </citation>
    <scope>NUCLEOTIDE SEQUENCE</scope>
</reference>
<comment type="similarity">
    <text evidence="7">Belongs to the Psb30/Ycf12 family.</text>
</comment>
<comment type="subunit">
    <text evidence="7">PSII is composed of 1 copy each of membrane proteins PsbA, PsbB, PsbC, PsbD, PsbE, PsbF, PsbH, PsbI, PsbJ, PsbK, PsbL, PsbM, PsbT, PsbX, PsbY, PsbZ, Psb30/Ycf12, peripheral proteins of the oxygen-evolving complex and a large number of cofactors. It forms dimeric complexes.</text>
</comment>
<dbReference type="EMBL" id="KJ746601">
    <property type="protein sequence ID" value="AID67815.1"/>
    <property type="molecule type" value="Genomic_DNA"/>
</dbReference>
<keyword evidence="3 7" id="KW-0812">Transmembrane</keyword>
<keyword evidence="7" id="KW-0793">Thylakoid</keyword>
<evidence type="ECO:0000313" key="8">
    <source>
        <dbReference type="EMBL" id="AID67815.1"/>
    </source>
</evidence>
<evidence type="ECO:0000256" key="1">
    <source>
        <dbReference type="ARBA" id="ARBA00004167"/>
    </source>
</evidence>
<evidence type="ECO:0000256" key="5">
    <source>
        <dbReference type="ARBA" id="ARBA00023136"/>
    </source>
</evidence>
<keyword evidence="8" id="KW-0934">Plastid</keyword>
<keyword evidence="6 7" id="KW-0604">Photosystem II</keyword>
<proteinExistence type="inferred from homology"/>
<dbReference type="AlphaFoldDB" id="A0A088CIN4"/>
<keyword evidence="5 7" id="KW-0472">Membrane</keyword>
<dbReference type="GO" id="GO:0009523">
    <property type="term" value="C:photosystem II"/>
    <property type="evidence" value="ECO:0007669"/>
    <property type="project" value="UniProtKB-KW"/>
</dbReference>
<evidence type="ECO:0000256" key="4">
    <source>
        <dbReference type="ARBA" id="ARBA00022989"/>
    </source>
</evidence>
<organism evidence="8">
    <name type="scientific">Chloropicon primus</name>
    <dbReference type="NCBI Taxonomy" id="1764295"/>
    <lineage>
        <taxon>Eukaryota</taxon>
        <taxon>Viridiplantae</taxon>
        <taxon>Chlorophyta</taxon>
        <taxon>Chloropicophyceae</taxon>
        <taxon>Chloropicales</taxon>
        <taxon>Chloropicaceae</taxon>
        <taxon>Chloropicon</taxon>
    </lineage>
</organism>